<evidence type="ECO:0000313" key="2">
    <source>
        <dbReference type="Proteomes" id="UP001524587"/>
    </source>
</evidence>
<organism evidence="1 2">
    <name type="scientific">Endosaccharibacter trunci</name>
    <dbReference type="NCBI Taxonomy" id="2812733"/>
    <lineage>
        <taxon>Bacteria</taxon>
        <taxon>Pseudomonadati</taxon>
        <taxon>Pseudomonadota</taxon>
        <taxon>Alphaproteobacteria</taxon>
        <taxon>Acetobacterales</taxon>
        <taxon>Acetobacteraceae</taxon>
        <taxon>Endosaccharibacter</taxon>
    </lineage>
</organism>
<reference evidence="1 2" key="1">
    <citation type="submission" date="2022-06" db="EMBL/GenBank/DDBJ databases">
        <title>Endosaccharibacter gen. nov., sp. nov., endophytic bacteria isolated from sugarcane.</title>
        <authorList>
            <person name="Pitiwittayakul N."/>
            <person name="Yukphan P."/>
            <person name="Charoenyingcharoen P."/>
            <person name="Tanasupawat S."/>
        </authorList>
    </citation>
    <scope>NUCLEOTIDE SEQUENCE [LARGE SCALE GENOMIC DNA]</scope>
    <source>
        <strain evidence="1 2">KSS8</strain>
    </source>
</reference>
<evidence type="ECO:0000313" key="1">
    <source>
        <dbReference type="EMBL" id="MCQ8279769.1"/>
    </source>
</evidence>
<dbReference type="EMBL" id="JAMSKV010000016">
    <property type="protein sequence ID" value="MCQ8279769.1"/>
    <property type="molecule type" value="Genomic_DNA"/>
</dbReference>
<protein>
    <submittedName>
        <fullName evidence="1">Uncharacterized protein</fullName>
    </submittedName>
</protein>
<name>A0ABT1WA55_9PROT</name>
<keyword evidence="2" id="KW-1185">Reference proteome</keyword>
<proteinExistence type="predicted"/>
<dbReference type="RefSeq" id="WP_422865258.1">
    <property type="nucleotide sequence ID" value="NZ_JAMSKV010000016.1"/>
</dbReference>
<dbReference type="Proteomes" id="UP001524587">
    <property type="component" value="Unassembled WGS sequence"/>
</dbReference>
<gene>
    <name evidence="1" type="ORF">NFI95_15090</name>
</gene>
<comment type="caution">
    <text evidence="1">The sequence shown here is derived from an EMBL/GenBank/DDBJ whole genome shotgun (WGS) entry which is preliminary data.</text>
</comment>
<accession>A0ABT1WA55</accession>
<sequence length="832" mass="92832">MAGFLSRFKRGGDQLVKGANAANAALEHDAEQGAPSLFQYDSRPGAAAIAASAESATVLADRFVLLPKAIEALGLLNDEWRVGRILHDFLPIVLVELHSTKSDAEDAIAYWVLDQDGSFIGNRMETLPRHVLARIGERMLPTLIARDEDPASFRRLIDRLATIDRFFRLKFLYHVFEASPVPVLSILGYGPDQDARFRIVDGDGGIAMMIDGVLEWPIGLNGDIAGSFRQGWFAADILTCFAPLLMLELRDQNGARSTWVLNAGLKRIDGEDLAESETIAVLRQVAPKMIRYHWRQILALADSEPGYVPPPMLRLNAVALHRMLHRVGDLVVPETVDQMIENPQPDIVLGPAPTYPHGLVLAGQHVRAAVNHGLYRAGLDAVRRRRFTWPSPVDGSEAELEAVIAPQENTIVYQFLDRNGLRFMVATGERDCVQMGLYLPYENRFLCDKEPANWWFRHSIPAEFWMLIYEHALLNIAAFPGRRRRGAVEIVNVFMAQPLLHIGHYVWNDLTGQAGLVRELGAEAPRSLVIEAPNGQAEFFGPLETLFPALDGKVDRSLATKQAFWQRVYGSDIVPIRFTRSYIDAELRTLVRRYVSGTDDDARVAEQRASHPGGPVLIVGIRLEDRTFVDSTAVYEALVDHLDRNYPGTAIVLDGRNLRPGGKPGEVFAGIQDHHAIRSPLEAERDLVARIRDYAAGTSIAVFDTVGRSIETSMAWCYRADLCFSPWGAGLAKYRWLANLPGVIPTSRFNLEQRSDLDIYHSERWMEAPAPLLMPDANAVIDRPEMRGNAPMESDNRGRECFEIDRPHLFGLLDRLLADLGYPARSSRQPSS</sequence>